<dbReference type="Proteomes" id="UP001303902">
    <property type="component" value="Chromosome"/>
</dbReference>
<dbReference type="Gene3D" id="2.20.25.110">
    <property type="entry name" value="S-adenosyl-L-methionine-dependent methyltransferases"/>
    <property type="match status" value="1"/>
</dbReference>
<keyword evidence="4" id="KW-1185">Reference proteome</keyword>
<dbReference type="Pfam" id="PF13649">
    <property type="entry name" value="Methyltransf_25"/>
    <property type="match status" value="1"/>
</dbReference>
<dbReference type="EMBL" id="CP129118">
    <property type="protein sequence ID" value="WOV88507.1"/>
    <property type="molecule type" value="Genomic_DNA"/>
</dbReference>
<dbReference type="EC" id="2.1.-.-" evidence="3"/>
<dbReference type="CDD" id="cd02440">
    <property type="entry name" value="AdoMet_MTases"/>
    <property type="match status" value="1"/>
</dbReference>
<name>A0ABZ0L7G7_9BACL</name>
<evidence type="ECO:0000313" key="3">
    <source>
        <dbReference type="EMBL" id="WOV88507.1"/>
    </source>
</evidence>
<dbReference type="Gene3D" id="3.40.50.150">
    <property type="entry name" value="Vaccinia Virus protein VP39"/>
    <property type="match status" value="1"/>
</dbReference>
<organism evidence="3 4">
    <name type="scientific">Sporosarcina oncorhynchi</name>
    <dbReference type="NCBI Taxonomy" id="3056444"/>
    <lineage>
        <taxon>Bacteria</taxon>
        <taxon>Bacillati</taxon>
        <taxon>Bacillota</taxon>
        <taxon>Bacilli</taxon>
        <taxon>Bacillales</taxon>
        <taxon>Caryophanaceae</taxon>
        <taxon>Sporosarcina</taxon>
    </lineage>
</organism>
<dbReference type="RefSeq" id="WP_317969642.1">
    <property type="nucleotide sequence ID" value="NZ_CP129118.1"/>
</dbReference>
<reference evidence="3 4" key="1">
    <citation type="submission" date="2023-06" db="EMBL/GenBank/DDBJ databases">
        <title>Sporosarcina sp. nov., isolated from Korean tranditional fermented seafood 'Jeotgal'.</title>
        <authorList>
            <person name="Yang A.I."/>
            <person name="Shin N.-R."/>
        </authorList>
    </citation>
    <scope>NUCLEOTIDE SEQUENCE [LARGE SCALE GENOMIC DNA]</scope>
    <source>
        <strain evidence="3 4">T2O-4</strain>
    </source>
</reference>
<evidence type="ECO:0000259" key="2">
    <source>
        <dbReference type="Pfam" id="PF13649"/>
    </source>
</evidence>
<keyword evidence="3" id="KW-0489">Methyltransferase</keyword>
<dbReference type="SUPFAM" id="SSF53335">
    <property type="entry name" value="S-adenosyl-L-methionine-dependent methyltransferases"/>
    <property type="match status" value="1"/>
</dbReference>
<keyword evidence="1 3" id="KW-0808">Transferase</keyword>
<evidence type="ECO:0000256" key="1">
    <source>
        <dbReference type="ARBA" id="ARBA00022679"/>
    </source>
</evidence>
<dbReference type="GO" id="GO:0032259">
    <property type="term" value="P:methylation"/>
    <property type="evidence" value="ECO:0007669"/>
    <property type="project" value="UniProtKB-KW"/>
</dbReference>
<sequence length="254" mass="29542">MTVDIFESNLEKYADPQKYDELYNNYKEDLHFIMECAEKLTTPIIELACGTGRVTIPMAEHGFSMYGVDIHEGMLDLAKQKADLANVNIHFSKQDCTQLDLPIKASLIVMVGNSFQHFLTNESQSDLLNSVRSHLLPNGEFIFDTRNPILKDLAFVDEVEETYTNHNDQVVTEINREEYNHETQILQCTTVQKVTVNHVRTTYKDSISLRYTYPMEMRRLLSEHHFELVSMYGSWKKEPFTKESESMIIRCRLL</sequence>
<proteinExistence type="predicted"/>
<feature type="domain" description="Methyltransferase" evidence="2">
    <location>
        <begin position="44"/>
        <end position="139"/>
    </location>
</feature>
<dbReference type="PANTHER" id="PTHR43861">
    <property type="entry name" value="TRANS-ACONITATE 2-METHYLTRANSFERASE-RELATED"/>
    <property type="match status" value="1"/>
</dbReference>
<accession>A0ABZ0L7G7</accession>
<gene>
    <name evidence="3" type="ORF">QWT69_05155</name>
</gene>
<dbReference type="GO" id="GO:0008168">
    <property type="term" value="F:methyltransferase activity"/>
    <property type="evidence" value="ECO:0007669"/>
    <property type="project" value="UniProtKB-KW"/>
</dbReference>
<evidence type="ECO:0000313" key="4">
    <source>
        <dbReference type="Proteomes" id="UP001303902"/>
    </source>
</evidence>
<dbReference type="InterPro" id="IPR029063">
    <property type="entry name" value="SAM-dependent_MTases_sf"/>
</dbReference>
<dbReference type="InterPro" id="IPR041698">
    <property type="entry name" value="Methyltransf_25"/>
</dbReference>
<protein>
    <submittedName>
        <fullName evidence="3">Class I SAM-dependent methyltransferase</fullName>
        <ecNumber evidence="3">2.1.-.-</ecNumber>
    </submittedName>
</protein>